<reference evidence="1 2" key="1">
    <citation type="submission" date="2019-06" db="EMBL/GenBank/DDBJ databases">
        <title>Sequencing the genomes of 1000 actinobacteria strains.</title>
        <authorList>
            <person name="Klenk H.-P."/>
        </authorList>
    </citation>
    <scope>NUCLEOTIDE SEQUENCE [LARGE SCALE GENOMIC DNA]</scope>
    <source>
        <strain evidence="1 2">DSM 19828</strain>
    </source>
</reference>
<dbReference type="Pfam" id="PF11662">
    <property type="entry name" value="DUF3263"/>
    <property type="match status" value="1"/>
</dbReference>
<comment type="caution">
    <text evidence="1">The sequence shown here is derived from an EMBL/GenBank/DDBJ whole genome shotgun (WGS) entry which is preliminary data.</text>
</comment>
<evidence type="ECO:0000313" key="2">
    <source>
        <dbReference type="Proteomes" id="UP000320806"/>
    </source>
</evidence>
<protein>
    <submittedName>
        <fullName evidence="1">Uncharacterized protein DUF3263</fullName>
    </submittedName>
</protein>
<accession>A0A542EDZ3</accession>
<dbReference type="InterPro" id="IPR021678">
    <property type="entry name" value="DUF3263"/>
</dbReference>
<sequence length="96" mass="11055">MSAAEQTSAPQGAELTDRDRRILELERDWFRAQGSKEDAIRDRLGMGSTAYYQALNALLDNPEAMKADPLLVKRLRRLRSSRMKQRNARRFGFDTP</sequence>
<name>A0A542EDZ3_9MICO</name>
<gene>
    <name evidence="1" type="ORF">FB459_0943</name>
</gene>
<dbReference type="Proteomes" id="UP000320806">
    <property type="component" value="Unassembled WGS sequence"/>
</dbReference>
<proteinExistence type="predicted"/>
<dbReference type="AlphaFoldDB" id="A0A542EDZ3"/>
<dbReference type="OrthoDB" id="3268863at2"/>
<dbReference type="RefSeq" id="WP_141927606.1">
    <property type="nucleotide sequence ID" value="NZ_BAABCI010000030.1"/>
</dbReference>
<organism evidence="1 2">
    <name type="scientific">Yimella lutea</name>
    <dbReference type="NCBI Taxonomy" id="587872"/>
    <lineage>
        <taxon>Bacteria</taxon>
        <taxon>Bacillati</taxon>
        <taxon>Actinomycetota</taxon>
        <taxon>Actinomycetes</taxon>
        <taxon>Micrococcales</taxon>
        <taxon>Dermacoccaceae</taxon>
        <taxon>Yimella</taxon>
    </lineage>
</organism>
<dbReference type="EMBL" id="VFMO01000001">
    <property type="protein sequence ID" value="TQJ13520.1"/>
    <property type="molecule type" value="Genomic_DNA"/>
</dbReference>
<keyword evidence="2" id="KW-1185">Reference proteome</keyword>
<evidence type="ECO:0000313" key="1">
    <source>
        <dbReference type="EMBL" id="TQJ13520.1"/>
    </source>
</evidence>